<dbReference type="STRING" id="204773.HEAR2865"/>
<dbReference type="EMBL" id="CU207211">
    <property type="protein sequence ID" value="CAL62979.1"/>
    <property type="molecule type" value="Genomic_DNA"/>
</dbReference>
<accession>A4G8Z2</accession>
<sequence>MSTSSFHIPPDHPAFAGHFPGMPITPGVVLLDEALHAIAVAQKMDLQKCTISSVKFLSPVLPGTELTLHYERNANGGIQFDIKQGERVAVTGAFNA</sequence>
<dbReference type="Proteomes" id="UP000006697">
    <property type="component" value="Chromosome"/>
</dbReference>
<dbReference type="InterPro" id="IPR054545">
    <property type="entry name" value="ApeI-like"/>
</dbReference>
<evidence type="ECO:0000313" key="3">
    <source>
        <dbReference type="Proteomes" id="UP000006697"/>
    </source>
</evidence>
<dbReference type="HOGENOM" id="CLU_078912_5_2_4"/>
<proteinExistence type="predicted"/>
<dbReference type="eggNOG" id="COG0764">
    <property type="taxonomic scope" value="Bacteria"/>
</dbReference>
<organism evidence="2 3">
    <name type="scientific">Herminiimonas arsenicoxydans</name>
    <dbReference type="NCBI Taxonomy" id="204773"/>
    <lineage>
        <taxon>Bacteria</taxon>
        <taxon>Pseudomonadati</taxon>
        <taxon>Pseudomonadota</taxon>
        <taxon>Betaproteobacteria</taxon>
        <taxon>Burkholderiales</taxon>
        <taxon>Oxalobacteraceae</taxon>
        <taxon>Herminiimonas</taxon>
    </lineage>
</organism>
<dbReference type="SUPFAM" id="SSF54637">
    <property type="entry name" value="Thioesterase/thiol ester dehydrase-isomerase"/>
    <property type="match status" value="1"/>
</dbReference>
<dbReference type="KEGG" id="har:HEAR2865"/>
<protein>
    <recommendedName>
        <fullName evidence="1">ApeI dehydratase-like domain-containing protein</fullName>
    </recommendedName>
</protein>
<dbReference type="OrthoDB" id="9787658at2"/>
<dbReference type="Pfam" id="PF22818">
    <property type="entry name" value="ApeI-like"/>
    <property type="match status" value="1"/>
</dbReference>
<dbReference type="Gene3D" id="3.10.129.10">
    <property type="entry name" value="Hotdog Thioesterase"/>
    <property type="match status" value="1"/>
</dbReference>
<dbReference type="GO" id="GO:0016829">
    <property type="term" value="F:lyase activity"/>
    <property type="evidence" value="ECO:0007669"/>
    <property type="project" value="UniProtKB-KW"/>
</dbReference>
<evidence type="ECO:0000259" key="1">
    <source>
        <dbReference type="Pfam" id="PF22818"/>
    </source>
</evidence>
<feature type="domain" description="ApeI dehydratase-like" evidence="1">
    <location>
        <begin position="4"/>
        <end position="90"/>
    </location>
</feature>
<keyword evidence="3" id="KW-1185">Reference proteome</keyword>
<evidence type="ECO:0000313" key="2">
    <source>
        <dbReference type="EMBL" id="CAL62979.1"/>
    </source>
</evidence>
<gene>
    <name evidence="2" type="ordered locus">HEAR2865</name>
</gene>
<name>A4G8Z2_HERAR</name>
<dbReference type="AlphaFoldDB" id="A4G8Z2"/>
<dbReference type="InterPro" id="IPR029069">
    <property type="entry name" value="HotDog_dom_sf"/>
</dbReference>
<reference evidence="2 3" key="1">
    <citation type="journal article" date="2007" name="PLoS Genet.">
        <title>A tale of two oxidation states: bacterial colonization of arsenic-rich environments.</title>
        <authorList>
            <person name="Muller D."/>
            <person name="Medigue C."/>
            <person name="Koechler S."/>
            <person name="Barbe V."/>
            <person name="Barakat M."/>
            <person name="Talla E."/>
            <person name="Bonnefoy V."/>
            <person name="Krin E."/>
            <person name="Arsene-Ploetze F."/>
            <person name="Carapito C."/>
            <person name="Chandler M."/>
            <person name="Cournoyer B."/>
            <person name="Cruveiller S."/>
            <person name="Dossat C."/>
            <person name="Duval S."/>
            <person name="Heymann M."/>
            <person name="Leize E."/>
            <person name="Lieutaud A."/>
            <person name="Lievremont D."/>
            <person name="Makita Y."/>
            <person name="Mangenot S."/>
            <person name="Nitschke W."/>
            <person name="Ortet P."/>
            <person name="Perdrial N."/>
            <person name="Schoepp B."/>
            <person name="Siguier N."/>
            <person name="Simeonova D.D."/>
            <person name="Rouy Z."/>
            <person name="Segurens B."/>
            <person name="Turlin E."/>
            <person name="Vallenet D."/>
            <person name="Van Dorsselaer A."/>
            <person name="Weiss S."/>
            <person name="Weissenbach J."/>
            <person name="Lett M.C."/>
            <person name="Danchin A."/>
            <person name="Bertin P.N."/>
        </authorList>
    </citation>
    <scope>NUCLEOTIDE SEQUENCE [LARGE SCALE GENOMIC DNA]</scope>
    <source>
        <strain evidence="3">ULPAs1</strain>
    </source>
</reference>